<feature type="transmembrane region" description="Helical" evidence="1">
    <location>
        <begin position="80"/>
        <end position="101"/>
    </location>
</feature>
<evidence type="ECO:0000256" key="1">
    <source>
        <dbReference type="SAM" id="Phobius"/>
    </source>
</evidence>
<proteinExistence type="predicted"/>
<feature type="transmembrane region" description="Helical" evidence="1">
    <location>
        <begin position="121"/>
        <end position="148"/>
    </location>
</feature>
<keyword evidence="3" id="KW-1185">Reference proteome</keyword>
<organism evidence="2 3">
    <name type="scientific">Paracoccus caeni</name>
    <dbReference type="NCBI Taxonomy" id="657651"/>
    <lineage>
        <taxon>Bacteria</taxon>
        <taxon>Pseudomonadati</taxon>
        <taxon>Pseudomonadota</taxon>
        <taxon>Alphaproteobacteria</taxon>
        <taxon>Rhodobacterales</taxon>
        <taxon>Paracoccaceae</taxon>
        <taxon>Paracoccus</taxon>
    </lineage>
</organism>
<feature type="transmembrane region" description="Helical" evidence="1">
    <location>
        <begin position="225"/>
        <end position="246"/>
    </location>
</feature>
<dbReference type="PIRSF" id="PIRSF028704">
    <property type="entry name" value="UPC028704"/>
    <property type="match status" value="1"/>
</dbReference>
<reference evidence="2" key="1">
    <citation type="submission" date="2021-01" db="EMBL/GenBank/DDBJ databases">
        <title>Paracoccus amoyensis sp. nov., isolated from the surface seawater along the coast of Xiamen Island, China.</title>
        <authorList>
            <person name="Lyu L."/>
        </authorList>
    </citation>
    <scope>NUCLEOTIDE SEQUENCE</scope>
    <source>
        <strain evidence="2">MJ17</strain>
    </source>
</reference>
<dbReference type="Pfam" id="PF10129">
    <property type="entry name" value="OpgC_C"/>
    <property type="match status" value="1"/>
</dbReference>
<dbReference type="InterPro" id="IPR014550">
    <property type="entry name" value="UCP028704_OpgC"/>
</dbReference>
<keyword evidence="1" id="KW-0812">Transmembrane</keyword>
<feature type="transmembrane region" description="Helical" evidence="1">
    <location>
        <begin position="41"/>
        <end position="60"/>
    </location>
</feature>
<protein>
    <submittedName>
        <fullName evidence="2">OpgC domain-containing protein</fullName>
    </submittedName>
</protein>
<dbReference type="RefSeq" id="WP_200684053.1">
    <property type="nucleotide sequence ID" value="NZ_JAEPRQ010000001.1"/>
</dbReference>
<feature type="transmembrane region" description="Helical" evidence="1">
    <location>
        <begin position="272"/>
        <end position="292"/>
    </location>
</feature>
<sequence length="383" mass="43043">MKRLIALDMLRGYALVCIMVDHMPLSPLRNFTLANFSVFDAAELFVLLSGFLVGMVWLSVEKKQGRVAAQKRFAWRAFEVWRALIIGGFAMALLSAWLRYIGLEHTAVWFQYAIWVLENPFGYLGTLATMWLQPNLLDVLALYVILIASAPLLVPVLQRWPFAFAAGSLVLWWFAIDLNVQVPNHRASGGLLFNPFGWQLLFYSGVAMGLFRHRFMPVLLSYRRIVTIVAAGFFLFGCSILIALQFGEDALPVRNALKVIYGGSIDKWNMDFTRYLAIMGATWLVAVPFASVMEKIAATRGGVALQEIGKGGLWSFIMCVLLSVVGDAFQMNPGDQPLWRLLTVDAWAILTLWWLSVIWLAYGAPWKKARQDRKAAAGMPQKP</sequence>
<name>A0A934SAF4_9RHOB</name>
<evidence type="ECO:0000313" key="2">
    <source>
        <dbReference type="EMBL" id="MBK4215166.1"/>
    </source>
</evidence>
<feature type="transmembrane region" description="Helical" evidence="1">
    <location>
        <begin position="313"/>
        <end position="331"/>
    </location>
</feature>
<evidence type="ECO:0000313" key="3">
    <source>
        <dbReference type="Proteomes" id="UP000640485"/>
    </source>
</evidence>
<gene>
    <name evidence="2" type="primary">opgC</name>
    <name evidence="2" type="ORF">JJJ17_04425</name>
</gene>
<keyword evidence="1" id="KW-0472">Membrane</keyword>
<dbReference type="Proteomes" id="UP000640485">
    <property type="component" value="Unassembled WGS sequence"/>
</dbReference>
<dbReference type="PANTHER" id="PTHR38592">
    <property type="entry name" value="BLL4819 PROTEIN"/>
    <property type="match status" value="1"/>
</dbReference>
<dbReference type="AlphaFoldDB" id="A0A934SAF4"/>
<feature type="transmembrane region" description="Helical" evidence="1">
    <location>
        <begin position="346"/>
        <end position="364"/>
    </location>
</feature>
<comment type="caution">
    <text evidence="2">The sequence shown here is derived from an EMBL/GenBank/DDBJ whole genome shotgun (WGS) entry which is preliminary data.</text>
</comment>
<dbReference type="PANTHER" id="PTHR38592:SF3">
    <property type="entry name" value="BLL4819 PROTEIN"/>
    <property type="match status" value="1"/>
</dbReference>
<feature type="transmembrane region" description="Helical" evidence="1">
    <location>
        <begin position="160"/>
        <end position="176"/>
    </location>
</feature>
<keyword evidence="1" id="KW-1133">Transmembrane helix</keyword>
<accession>A0A934SAF4</accession>
<dbReference type="EMBL" id="JAEPRQ010000001">
    <property type="protein sequence ID" value="MBK4215166.1"/>
    <property type="molecule type" value="Genomic_DNA"/>
</dbReference>
<feature type="transmembrane region" description="Helical" evidence="1">
    <location>
        <begin position="196"/>
        <end position="213"/>
    </location>
</feature>